<dbReference type="GO" id="GO:0004691">
    <property type="term" value="F:cAMP-dependent protein kinase activity"/>
    <property type="evidence" value="ECO:0007669"/>
    <property type="project" value="TreeGrafter"/>
</dbReference>
<keyword evidence="12" id="KW-0460">Magnesium</keyword>
<comment type="catalytic activity">
    <reaction evidence="15">
        <text>L-threonyl-[protein] + ATP = O-phospho-L-threonyl-[protein] + ADP + H(+)</text>
        <dbReference type="Rhea" id="RHEA:46608"/>
        <dbReference type="Rhea" id="RHEA-COMP:11060"/>
        <dbReference type="Rhea" id="RHEA-COMP:11605"/>
        <dbReference type="ChEBI" id="CHEBI:15378"/>
        <dbReference type="ChEBI" id="CHEBI:30013"/>
        <dbReference type="ChEBI" id="CHEBI:30616"/>
        <dbReference type="ChEBI" id="CHEBI:61977"/>
        <dbReference type="ChEBI" id="CHEBI:456216"/>
        <dbReference type="EC" id="2.7.11.12"/>
    </reaction>
</comment>
<organism evidence="22 23">
    <name type="scientific">Blepharisma stoltei</name>
    <dbReference type="NCBI Taxonomy" id="1481888"/>
    <lineage>
        <taxon>Eukaryota</taxon>
        <taxon>Sar</taxon>
        <taxon>Alveolata</taxon>
        <taxon>Ciliophora</taxon>
        <taxon>Postciliodesmatophora</taxon>
        <taxon>Heterotrichea</taxon>
        <taxon>Heterotrichida</taxon>
        <taxon>Blepharismidae</taxon>
        <taxon>Blepharisma</taxon>
    </lineage>
</organism>
<dbReference type="EMBL" id="CAJZBQ010000045">
    <property type="protein sequence ID" value="CAG9328258.1"/>
    <property type="molecule type" value="Genomic_DNA"/>
</dbReference>
<keyword evidence="13" id="KW-0142">cGMP-binding</keyword>
<evidence type="ECO:0000256" key="6">
    <source>
        <dbReference type="ARBA" id="ARBA00022535"/>
    </source>
</evidence>
<reference evidence="22" key="1">
    <citation type="submission" date="2021-09" db="EMBL/GenBank/DDBJ databases">
        <authorList>
            <consortium name="AG Swart"/>
            <person name="Singh M."/>
            <person name="Singh A."/>
            <person name="Seah K."/>
            <person name="Emmerich C."/>
        </authorList>
    </citation>
    <scope>NUCLEOTIDE SEQUENCE</scope>
    <source>
        <strain evidence="22">ATCC30299</strain>
    </source>
</reference>
<keyword evidence="6" id="KW-0140">cGMP</keyword>
<keyword evidence="11 17" id="KW-0067">ATP-binding</keyword>
<comment type="catalytic activity">
    <reaction evidence="16">
        <text>L-seryl-[protein] + ATP = O-phospho-L-seryl-[protein] + ADP + H(+)</text>
        <dbReference type="Rhea" id="RHEA:17989"/>
        <dbReference type="Rhea" id="RHEA-COMP:9863"/>
        <dbReference type="Rhea" id="RHEA-COMP:11604"/>
        <dbReference type="ChEBI" id="CHEBI:15378"/>
        <dbReference type="ChEBI" id="CHEBI:29999"/>
        <dbReference type="ChEBI" id="CHEBI:30616"/>
        <dbReference type="ChEBI" id="CHEBI:83421"/>
        <dbReference type="ChEBI" id="CHEBI:456216"/>
        <dbReference type="EC" id="2.7.11.12"/>
    </reaction>
</comment>
<evidence type="ECO:0000256" key="2">
    <source>
        <dbReference type="ARBA" id="ARBA00006352"/>
    </source>
</evidence>
<comment type="similarity">
    <text evidence="2">Belongs to the protein kinase superfamily. AGC Ser/Thr protein kinase family. cGMP subfamily.</text>
</comment>
<dbReference type="InterPro" id="IPR018490">
    <property type="entry name" value="cNMP-bd_dom_sf"/>
</dbReference>
<evidence type="ECO:0000256" key="8">
    <source>
        <dbReference type="ARBA" id="ARBA00022723"/>
    </source>
</evidence>
<evidence type="ECO:0000259" key="19">
    <source>
        <dbReference type="PROSITE" id="PS50011"/>
    </source>
</evidence>
<dbReference type="SUPFAM" id="SSF51206">
    <property type="entry name" value="cAMP-binding domain-like"/>
    <property type="match status" value="4"/>
</dbReference>
<feature type="compositionally biased region" description="Basic residues" evidence="18">
    <location>
        <begin position="1"/>
        <end position="11"/>
    </location>
</feature>
<dbReference type="PRINTS" id="PR00103">
    <property type="entry name" value="CAMPKINASE"/>
</dbReference>
<dbReference type="EC" id="2.7.11.12" evidence="3"/>
<dbReference type="InterPro" id="IPR014710">
    <property type="entry name" value="RmlC-like_jellyroll"/>
</dbReference>
<feature type="binding site" evidence="17">
    <location>
        <position position="620"/>
    </location>
    <ligand>
        <name>ATP</name>
        <dbReference type="ChEBI" id="CHEBI:30616"/>
    </ligand>
</feature>
<keyword evidence="8" id="KW-0479">Metal-binding</keyword>
<keyword evidence="5" id="KW-0723">Serine/threonine-protein kinase</keyword>
<dbReference type="PANTHER" id="PTHR24353:SF37">
    <property type="entry name" value="CAMP-DEPENDENT PROTEIN KINASE CATALYTIC SUBUNIT PRKX"/>
    <property type="match status" value="1"/>
</dbReference>
<feature type="domain" description="Cyclic nucleotide-binding" evidence="20">
    <location>
        <begin position="469"/>
        <end position="567"/>
    </location>
</feature>
<name>A0AAU9JJU6_9CILI</name>
<dbReference type="PROSITE" id="PS00108">
    <property type="entry name" value="PROTEIN_KINASE_ST"/>
    <property type="match status" value="1"/>
</dbReference>
<dbReference type="SUPFAM" id="SSF56112">
    <property type="entry name" value="Protein kinase-like (PK-like)"/>
    <property type="match status" value="1"/>
</dbReference>
<accession>A0AAU9JJU6</accession>
<dbReference type="SMART" id="SM00100">
    <property type="entry name" value="cNMP"/>
    <property type="match status" value="3"/>
</dbReference>
<dbReference type="InterPro" id="IPR000719">
    <property type="entry name" value="Prot_kinase_dom"/>
</dbReference>
<dbReference type="GO" id="GO:0030553">
    <property type="term" value="F:cGMP binding"/>
    <property type="evidence" value="ECO:0007669"/>
    <property type="project" value="UniProtKB-KW"/>
</dbReference>
<dbReference type="InterPro" id="IPR018488">
    <property type="entry name" value="cNMP-bd_CS"/>
</dbReference>
<dbReference type="PROSITE" id="PS50011">
    <property type="entry name" value="PROTEIN_KINASE_DOM"/>
    <property type="match status" value="1"/>
</dbReference>
<evidence type="ECO:0000259" key="21">
    <source>
        <dbReference type="PROSITE" id="PS51285"/>
    </source>
</evidence>
<dbReference type="InterPro" id="IPR008271">
    <property type="entry name" value="Ser/Thr_kinase_AS"/>
</dbReference>
<keyword evidence="4" id="KW-0963">Cytoplasm</keyword>
<keyword evidence="10" id="KW-0418">Kinase</keyword>
<gene>
    <name evidence="22" type="ORF">BSTOLATCC_MIC45713</name>
</gene>
<evidence type="ECO:0000256" key="4">
    <source>
        <dbReference type="ARBA" id="ARBA00022490"/>
    </source>
</evidence>
<dbReference type="GO" id="GO:0005524">
    <property type="term" value="F:ATP binding"/>
    <property type="evidence" value="ECO:0007669"/>
    <property type="project" value="UniProtKB-UniRule"/>
</dbReference>
<feature type="domain" description="Cyclic nucleotide-binding" evidence="20">
    <location>
        <begin position="231"/>
        <end position="330"/>
    </location>
</feature>
<evidence type="ECO:0000256" key="10">
    <source>
        <dbReference type="ARBA" id="ARBA00022777"/>
    </source>
</evidence>
<dbReference type="Gene3D" id="1.10.510.10">
    <property type="entry name" value="Transferase(Phosphotransferase) domain 1"/>
    <property type="match status" value="1"/>
</dbReference>
<dbReference type="PROSITE" id="PS00107">
    <property type="entry name" value="PROTEIN_KINASE_ATP"/>
    <property type="match status" value="1"/>
</dbReference>
<dbReference type="GO" id="GO:0005952">
    <property type="term" value="C:cAMP-dependent protein kinase complex"/>
    <property type="evidence" value="ECO:0007669"/>
    <property type="project" value="TreeGrafter"/>
</dbReference>
<comment type="cofactor">
    <cofactor evidence="1">
        <name>Mg(2+)</name>
        <dbReference type="ChEBI" id="CHEBI:18420"/>
    </cofactor>
</comment>
<evidence type="ECO:0000256" key="3">
    <source>
        <dbReference type="ARBA" id="ARBA00012428"/>
    </source>
</evidence>
<dbReference type="PROSITE" id="PS00889">
    <property type="entry name" value="CNMP_BINDING_2"/>
    <property type="match status" value="3"/>
</dbReference>
<evidence type="ECO:0000313" key="23">
    <source>
        <dbReference type="Proteomes" id="UP001162131"/>
    </source>
</evidence>
<dbReference type="GO" id="GO:0046872">
    <property type="term" value="F:metal ion binding"/>
    <property type="evidence" value="ECO:0007669"/>
    <property type="project" value="UniProtKB-KW"/>
</dbReference>
<dbReference type="CDD" id="cd00038">
    <property type="entry name" value="CAP_ED"/>
    <property type="match status" value="3"/>
</dbReference>
<evidence type="ECO:0000259" key="20">
    <source>
        <dbReference type="PROSITE" id="PS50042"/>
    </source>
</evidence>
<dbReference type="GO" id="GO:0004692">
    <property type="term" value="F:cGMP-dependent protein kinase activity"/>
    <property type="evidence" value="ECO:0007669"/>
    <property type="project" value="UniProtKB-EC"/>
</dbReference>
<dbReference type="FunFam" id="2.60.120.10:FF:000089">
    <property type="entry name" value="cGMP-dependent protein kinase 5-1"/>
    <property type="match status" value="1"/>
</dbReference>
<dbReference type="InterPro" id="IPR011009">
    <property type="entry name" value="Kinase-like_dom_sf"/>
</dbReference>
<dbReference type="AlphaFoldDB" id="A0AAU9JJU6"/>
<evidence type="ECO:0000256" key="17">
    <source>
        <dbReference type="PROSITE-ProRule" id="PRU10141"/>
    </source>
</evidence>
<dbReference type="Pfam" id="PF00027">
    <property type="entry name" value="cNMP_binding"/>
    <property type="match status" value="3"/>
</dbReference>
<feature type="domain" description="Cyclic nucleotide-binding" evidence="20">
    <location>
        <begin position="113"/>
        <end position="228"/>
    </location>
</feature>
<evidence type="ECO:0000256" key="14">
    <source>
        <dbReference type="ARBA" id="ARBA00024113"/>
    </source>
</evidence>
<keyword evidence="7" id="KW-0808">Transferase</keyword>
<feature type="domain" description="Protein kinase" evidence="19">
    <location>
        <begin position="591"/>
        <end position="844"/>
    </location>
</feature>
<dbReference type="PROSITE" id="PS00888">
    <property type="entry name" value="CNMP_BINDING_1"/>
    <property type="match status" value="1"/>
</dbReference>
<dbReference type="InterPro" id="IPR017441">
    <property type="entry name" value="Protein_kinase_ATP_BS"/>
</dbReference>
<protein>
    <recommendedName>
        <fullName evidence="14">cGMP-dependent protein kinase</fullName>
        <ecNumber evidence="3">2.7.11.12</ecNumber>
    </recommendedName>
</protein>
<evidence type="ECO:0000256" key="9">
    <source>
        <dbReference type="ARBA" id="ARBA00022741"/>
    </source>
</evidence>
<evidence type="ECO:0000256" key="13">
    <source>
        <dbReference type="ARBA" id="ARBA00022992"/>
    </source>
</evidence>
<evidence type="ECO:0000256" key="11">
    <source>
        <dbReference type="ARBA" id="ARBA00022840"/>
    </source>
</evidence>
<dbReference type="FunFam" id="3.30.200.20:FF:000042">
    <property type="entry name" value="Aurora kinase A"/>
    <property type="match status" value="1"/>
</dbReference>
<dbReference type="Gene3D" id="2.60.120.10">
    <property type="entry name" value="Jelly Rolls"/>
    <property type="match status" value="3"/>
</dbReference>
<dbReference type="PANTHER" id="PTHR24353">
    <property type="entry name" value="CYCLIC NUCLEOTIDE-DEPENDENT PROTEIN KINASE"/>
    <property type="match status" value="1"/>
</dbReference>
<dbReference type="SMART" id="SM00220">
    <property type="entry name" value="S_TKc"/>
    <property type="match status" value="1"/>
</dbReference>
<keyword evidence="9 17" id="KW-0547">Nucleotide-binding</keyword>
<evidence type="ECO:0000256" key="16">
    <source>
        <dbReference type="ARBA" id="ARBA00047462"/>
    </source>
</evidence>
<dbReference type="Proteomes" id="UP001162131">
    <property type="component" value="Unassembled WGS sequence"/>
</dbReference>
<dbReference type="Pfam" id="PF00069">
    <property type="entry name" value="Pkinase"/>
    <property type="match status" value="1"/>
</dbReference>
<feature type="domain" description="AGC-kinase C-terminal" evidence="21">
    <location>
        <begin position="845"/>
        <end position="913"/>
    </location>
</feature>
<dbReference type="PROSITE" id="PS50042">
    <property type="entry name" value="CNMP_BINDING_3"/>
    <property type="match status" value="3"/>
</dbReference>
<evidence type="ECO:0000256" key="5">
    <source>
        <dbReference type="ARBA" id="ARBA00022527"/>
    </source>
</evidence>
<evidence type="ECO:0000256" key="15">
    <source>
        <dbReference type="ARBA" id="ARBA00047298"/>
    </source>
</evidence>
<dbReference type="InterPro" id="IPR000961">
    <property type="entry name" value="AGC-kinase_C"/>
</dbReference>
<proteinExistence type="inferred from homology"/>
<dbReference type="PROSITE" id="PS51285">
    <property type="entry name" value="AGC_KINASE_CTER"/>
    <property type="match status" value="1"/>
</dbReference>
<dbReference type="Gene3D" id="3.30.200.20">
    <property type="entry name" value="Phosphorylase Kinase, domain 1"/>
    <property type="match status" value="1"/>
</dbReference>
<evidence type="ECO:0000256" key="18">
    <source>
        <dbReference type="SAM" id="MobiDB-lite"/>
    </source>
</evidence>
<evidence type="ECO:0000256" key="1">
    <source>
        <dbReference type="ARBA" id="ARBA00001946"/>
    </source>
</evidence>
<comment type="caution">
    <text evidence="22">The sequence shown here is derived from an EMBL/GenBank/DDBJ whole genome shotgun (WGS) entry which is preliminary data.</text>
</comment>
<feature type="region of interest" description="Disordered" evidence="18">
    <location>
        <begin position="1"/>
        <end position="24"/>
    </location>
</feature>
<evidence type="ECO:0000256" key="7">
    <source>
        <dbReference type="ARBA" id="ARBA00022679"/>
    </source>
</evidence>
<dbReference type="InterPro" id="IPR000595">
    <property type="entry name" value="cNMP-bd_dom"/>
</dbReference>
<sequence length="913" mass="103311">MGNCVSRKKSSTVKTLPSSNYKKRESTLSSTIIKSIPQADASKTIPQTEEIKIETNTNSVSNARKMIKKKAPVADHRKKNLEDVDAPNAIVTEKVKSDREIEDLRKSLAASSLFSSLPEENLHLIIDQMKYYTLGAREVVFNQGQPGNNFFIVASGRVEIIVNGETKGFLSKGKGFGELALLHDSLRTATVITLDKATLWGIGRQAFRSAVESVSNQKYIENKNFIDNVPILSLLTPAQKDALLAVMVSQDFEPGQKIVSEGDPGDLFYVIKEGVVSCTVKGNEIRQLSKGDFFGEQALVYNTTRTATITAIAKASILSLGREDLTRVLGDQLQQIIYRNTQRMSIEKSQTLKVLTKLQAESVIDKMKVSSYHDGEIVIAKDYPKQQMIWMVLKGSLMASTVKVDVFQFIGDMDFLPPSSVKYDTSYLAVGDTDVAEISWADLEACIGGRLANISQQNQVLGILRRVQLFRALSVSKLEQLASVLRVRDYYDQEPVFLQGDPGDAFYIVKEGQVEIHKDGVLIRTIIKHDFFGERSIILQESRTATAVSKGNTSCWILEKQQFLNLIDENIRNQILKRMELQNDSVQLTELAIIKTLGKGMFGNVFLAVHRKVKTPYALKTVHRGKIQAFQIHDNLVLERKILLELDHPLIMKLVKTFKDPERIYFLTEFVRGQDLFDVLRVLNLLTNEWSKFYAGCVFLMLEHLHERNIIYRDLKPENIMIDEYGYPKLIDFGTAKQIDSRTYTVVGTPHYMAPEVIIGKGYGLAADYWTVGIMIYEFFCGIVPFGEDEEDPYKIYEKVIERRLVYPPYVGPNMKAAPFIEMLLSKNPSMRGTVETIKEHKWFQGLDWDGLLGKQIKAPYVPKLESLAGEIEHGLKRNKDVTEFIMREEVNDLAEIPKKRGKSPPEDWDHDF</sequence>
<keyword evidence="23" id="KW-1185">Reference proteome</keyword>
<evidence type="ECO:0000313" key="22">
    <source>
        <dbReference type="EMBL" id="CAG9328258.1"/>
    </source>
</evidence>
<evidence type="ECO:0000256" key="12">
    <source>
        <dbReference type="ARBA" id="ARBA00022842"/>
    </source>
</evidence>